<keyword evidence="2" id="KW-1133">Transmembrane helix</keyword>
<sequence>MEARLDRDRGRGLRLTVTCMAGALLVIAFLPLLVVARMPLNDLDAGATATLHRYALTDPVVTDALIVWTNVFGPWSWRIAVAVLAGWLLRRGAPRLALWAVTTMAVGGLLGAGLKILVDRARPILPEPVALASGEAFPSGHALNVTLGAGVFVLALLPRLSGRGRWTAWGVALFLVVSVAYTRVALGVHWVSDVVAGVVLGMAVIAASTAAFETWRRAQGRRPADQPVEGVEPEAVDAVRRA</sequence>
<dbReference type="Pfam" id="PF01569">
    <property type="entry name" value="PAP2"/>
    <property type="match status" value="1"/>
</dbReference>
<gene>
    <name evidence="4" type="ORF">HTZ77_10165</name>
</gene>
<evidence type="ECO:0000259" key="3">
    <source>
        <dbReference type="SMART" id="SM00014"/>
    </source>
</evidence>
<reference evidence="4 5" key="1">
    <citation type="submission" date="2020-06" db="EMBL/GenBank/DDBJ databases">
        <title>Nonomuraea sp. SMC257, a novel actinomycete isolated from soil.</title>
        <authorList>
            <person name="Chanama M."/>
        </authorList>
    </citation>
    <scope>NUCLEOTIDE SEQUENCE [LARGE SCALE GENOMIC DNA]</scope>
    <source>
        <strain evidence="4 5">SMC257</strain>
    </source>
</reference>
<dbReference type="SUPFAM" id="SSF48317">
    <property type="entry name" value="Acid phosphatase/Vanadium-dependent haloperoxidase"/>
    <property type="match status" value="1"/>
</dbReference>
<dbReference type="InterPro" id="IPR000326">
    <property type="entry name" value="PAP2/HPO"/>
</dbReference>
<accession>A0A7Y6M2V5</accession>
<comment type="caution">
    <text evidence="4">The sequence shown here is derived from an EMBL/GenBank/DDBJ whole genome shotgun (WGS) entry which is preliminary data.</text>
</comment>
<keyword evidence="2" id="KW-0472">Membrane</keyword>
<evidence type="ECO:0000313" key="5">
    <source>
        <dbReference type="Proteomes" id="UP000586042"/>
    </source>
</evidence>
<dbReference type="Gene3D" id="1.20.144.10">
    <property type="entry name" value="Phosphatidic acid phosphatase type 2/haloperoxidase"/>
    <property type="match status" value="1"/>
</dbReference>
<feature type="transmembrane region" description="Helical" evidence="2">
    <location>
        <begin position="96"/>
        <end position="118"/>
    </location>
</feature>
<protein>
    <submittedName>
        <fullName evidence="4">Phosphatase PAP2 family protein</fullName>
    </submittedName>
</protein>
<dbReference type="Proteomes" id="UP000586042">
    <property type="component" value="Unassembled WGS sequence"/>
</dbReference>
<organism evidence="4 5">
    <name type="scientific">Nonomuraea montanisoli</name>
    <dbReference type="NCBI Taxonomy" id="2741721"/>
    <lineage>
        <taxon>Bacteria</taxon>
        <taxon>Bacillati</taxon>
        <taxon>Actinomycetota</taxon>
        <taxon>Actinomycetes</taxon>
        <taxon>Streptosporangiales</taxon>
        <taxon>Streptosporangiaceae</taxon>
        <taxon>Nonomuraea</taxon>
    </lineage>
</organism>
<feature type="transmembrane region" description="Helical" evidence="2">
    <location>
        <begin position="138"/>
        <end position="157"/>
    </location>
</feature>
<dbReference type="AlphaFoldDB" id="A0A7Y6M2V5"/>
<feature type="transmembrane region" description="Helical" evidence="2">
    <location>
        <begin position="194"/>
        <end position="212"/>
    </location>
</feature>
<feature type="domain" description="Phosphatidic acid phosphatase type 2/haloperoxidase" evidence="3">
    <location>
        <begin position="97"/>
        <end position="209"/>
    </location>
</feature>
<feature type="transmembrane region" description="Helical" evidence="2">
    <location>
        <begin position="65"/>
        <end position="89"/>
    </location>
</feature>
<keyword evidence="5" id="KW-1185">Reference proteome</keyword>
<dbReference type="PANTHER" id="PTHR14969:SF13">
    <property type="entry name" value="AT30094P"/>
    <property type="match status" value="1"/>
</dbReference>
<dbReference type="PANTHER" id="PTHR14969">
    <property type="entry name" value="SPHINGOSINE-1-PHOSPHATE PHOSPHOHYDROLASE"/>
    <property type="match status" value="1"/>
</dbReference>
<evidence type="ECO:0000256" key="2">
    <source>
        <dbReference type="SAM" id="Phobius"/>
    </source>
</evidence>
<dbReference type="InterPro" id="IPR036938">
    <property type="entry name" value="PAP2/HPO_sf"/>
</dbReference>
<evidence type="ECO:0000313" key="4">
    <source>
        <dbReference type="EMBL" id="NUW31790.1"/>
    </source>
</evidence>
<feature type="transmembrane region" description="Helical" evidence="2">
    <location>
        <begin position="12"/>
        <end position="34"/>
    </location>
</feature>
<feature type="region of interest" description="Disordered" evidence="1">
    <location>
        <begin position="222"/>
        <end position="242"/>
    </location>
</feature>
<evidence type="ECO:0000256" key="1">
    <source>
        <dbReference type="SAM" id="MobiDB-lite"/>
    </source>
</evidence>
<dbReference type="CDD" id="cd03392">
    <property type="entry name" value="PAP2_like_2"/>
    <property type="match status" value="1"/>
</dbReference>
<keyword evidence="2" id="KW-0812">Transmembrane</keyword>
<dbReference type="SMART" id="SM00014">
    <property type="entry name" value="acidPPc"/>
    <property type="match status" value="1"/>
</dbReference>
<name>A0A7Y6M2V5_9ACTN</name>
<feature type="transmembrane region" description="Helical" evidence="2">
    <location>
        <begin position="169"/>
        <end position="188"/>
    </location>
</feature>
<dbReference type="EMBL" id="JABWGN010000004">
    <property type="protein sequence ID" value="NUW31790.1"/>
    <property type="molecule type" value="Genomic_DNA"/>
</dbReference>
<proteinExistence type="predicted"/>